<dbReference type="PROSITE" id="PS01079">
    <property type="entry name" value="MOCF_BIOSYNTHESIS_2"/>
    <property type="match status" value="1"/>
</dbReference>
<dbReference type="STRING" id="299467.A0A443S6R7"/>
<dbReference type="CDD" id="cd00886">
    <property type="entry name" value="MogA_MoaB"/>
    <property type="match status" value="1"/>
</dbReference>
<dbReference type="InterPro" id="IPR036425">
    <property type="entry name" value="MoaB/Mog-like_dom_sf"/>
</dbReference>
<dbReference type="Gene3D" id="3.40.980.10">
    <property type="entry name" value="MoaB/Mog-like domain"/>
    <property type="match status" value="2"/>
</dbReference>
<evidence type="ECO:0000256" key="4">
    <source>
        <dbReference type="ARBA" id="ARBA00023150"/>
    </source>
</evidence>
<protein>
    <submittedName>
        <fullName evidence="7">Gephyrin-like protein</fullName>
    </submittedName>
</protein>
<dbReference type="SUPFAM" id="SSF53218">
    <property type="entry name" value="Molybdenum cofactor biosynthesis proteins"/>
    <property type="match status" value="2"/>
</dbReference>
<dbReference type="OrthoDB" id="4349954at2759"/>
<dbReference type="SUPFAM" id="SSF63882">
    <property type="entry name" value="MoeA N-terminal region -like"/>
    <property type="match status" value="1"/>
</dbReference>
<comment type="catalytic activity">
    <reaction evidence="5">
        <text>molybdopterin + ATP + H(+) = adenylyl-molybdopterin + diphosphate</text>
        <dbReference type="Rhea" id="RHEA:31331"/>
        <dbReference type="ChEBI" id="CHEBI:15378"/>
        <dbReference type="ChEBI" id="CHEBI:30616"/>
        <dbReference type="ChEBI" id="CHEBI:33019"/>
        <dbReference type="ChEBI" id="CHEBI:58698"/>
        <dbReference type="ChEBI" id="CHEBI:62727"/>
    </reaction>
</comment>
<dbReference type="Gene3D" id="3.90.105.10">
    <property type="entry name" value="Molybdopterin biosynthesis moea protein, domain 2"/>
    <property type="match status" value="1"/>
</dbReference>
<comment type="cofactor">
    <cofactor evidence="5">
        <name>Mg(2+)</name>
        <dbReference type="ChEBI" id="CHEBI:18420"/>
    </cofactor>
</comment>
<dbReference type="PROSITE" id="PS01078">
    <property type="entry name" value="MOCF_BIOSYNTHESIS_1"/>
    <property type="match status" value="1"/>
</dbReference>
<dbReference type="Pfam" id="PF03453">
    <property type="entry name" value="MoeA_N"/>
    <property type="match status" value="1"/>
</dbReference>
<dbReference type="PANTHER" id="PTHR10192">
    <property type="entry name" value="MOLYBDOPTERIN BIOSYNTHESIS PROTEIN"/>
    <property type="match status" value="1"/>
</dbReference>
<comment type="similarity">
    <text evidence="3">In the C-terminal section; belongs to the MoeA family.</text>
</comment>
<dbReference type="GO" id="GO:0046872">
    <property type="term" value="F:metal ion binding"/>
    <property type="evidence" value="ECO:0007669"/>
    <property type="project" value="UniProtKB-UniRule"/>
</dbReference>
<dbReference type="AlphaFoldDB" id="A0A443S6R7"/>
<dbReference type="InterPro" id="IPR036135">
    <property type="entry name" value="MoeA_linker/N_sf"/>
</dbReference>
<evidence type="ECO:0000313" key="7">
    <source>
        <dbReference type="EMBL" id="RWS23230.1"/>
    </source>
</evidence>
<keyword evidence="4 5" id="KW-0501">Molybdenum cofactor biosynthesis</keyword>
<keyword evidence="5" id="KW-0808">Transferase</keyword>
<dbReference type="GO" id="GO:0005524">
    <property type="term" value="F:ATP binding"/>
    <property type="evidence" value="ECO:0007669"/>
    <property type="project" value="UniProtKB-UniRule"/>
</dbReference>
<dbReference type="FunFam" id="3.40.980.10:FF:000001">
    <property type="entry name" value="Molybdopterin molybdenumtransferase"/>
    <property type="match status" value="1"/>
</dbReference>
<keyword evidence="5" id="KW-0500">Molybdenum</keyword>
<dbReference type="GO" id="GO:0030425">
    <property type="term" value="C:dendrite"/>
    <property type="evidence" value="ECO:0007669"/>
    <property type="project" value="TreeGrafter"/>
</dbReference>
<name>A0A443S6R7_9ACAR</name>
<comment type="pathway">
    <text evidence="1 5">Cofactor biosynthesis; molybdopterin biosynthesis.</text>
</comment>
<dbReference type="UniPathway" id="UPA00344"/>
<dbReference type="CDD" id="cd00887">
    <property type="entry name" value="MoeA"/>
    <property type="match status" value="1"/>
</dbReference>
<gene>
    <name evidence="7" type="ORF">B4U80_00254</name>
</gene>
<dbReference type="PANTHER" id="PTHR10192:SF5">
    <property type="entry name" value="GEPHYRIN"/>
    <property type="match status" value="1"/>
</dbReference>
<comment type="caution">
    <text evidence="7">The sequence shown here is derived from an EMBL/GenBank/DDBJ whole genome shotgun (WGS) entry which is preliminary data.</text>
</comment>
<dbReference type="GO" id="GO:0007529">
    <property type="term" value="P:establishment of synaptic specificity at neuromuscular junction"/>
    <property type="evidence" value="ECO:0007669"/>
    <property type="project" value="TreeGrafter"/>
</dbReference>
<dbReference type="GO" id="GO:0099634">
    <property type="term" value="C:postsynaptic specialization membrane"/>
    <property type="evidence" value="ECO:0007669"/>
    <property type="project" value="GOC"/>
</dbReference>
<comment type="similarity">
    <text evidence="5">Belongs to the MoeA family.</text>
</comment>
<dbReference type="InterPro" id="IPR001453">
    <property type="entry name" value="MoaB/Mog_dom"/>
</dbReference>
<organism evidence="7 8">
    <name type="scientific">Leptotrombidium deliense</name>
    <dbReference type="NCBI Taxonomy" id="299467"/>
    <lineage>
        <taxon>Eukaryota</taxon>
        <taxon>Metazoa</taxon>
        <taxon>Ecdysozoa</taxon>
        <taxon>Arthropoda</taxon>
        <taxon>Chelicerata</taxon>
        <taxon>Arachnida</taxon>
        <taxon>Acari</taxon>
        <taxon>Acariformes</taxon>
        <taxon>Trombidiformes</taxon>
        <taxon>Prostigmata</taxon>
        <taxon>Anystina</taxon>
        <taxon>Parasitengona</taxon>
        <taxon>Trombiculoidea</taxon>
        <taxon>Trombiculidae</taxon>
        <taxon>Leptotrombidium</taxon>
    </lineage>
</organism>
<keyword evidence="5" id="KW-0479">Metal-binding</keyword>
<evidence type="ECO:0000256" key="5">
    <source>
        <dbReference type="RuleBase" id="RU365090"/>
    </source>
</evidence>
<dbReference type="GO" id="GO:0097112">
    <property type="term" value="P:gamma-aminobutyric acid receptor clustering"/>
    <property type="evidence" value="ECO:0007669"/>
    <property type="project" value="TreeGrafter"/>
</dbReference>
<evidence type="ECO:0000256" key="2">
    <source>
        <dbReference type="ARBA" id="ARBA00007589"/>
    </source>
</evidence>
<evidence type="ECO:0000259" key="6">
    <source>
        <dbReference type="SMART" id="SM00852"/>
    </source>
</evidence>
<dbReference type="Gene3D" id="2.170.190.11">
    <property type="entry name" value="Molybdopterin biosynthesis moea protein, domain 3"/>
    <property type="match status" value="1"/>
</dbReference>
<evidence type="ECO:0000313" key="8">
    <source>
        <dbReference type="Proteomes" id="UP000288716"/>
    </source>
</evidence>
<dbReference type="SMART" id="SM00852">
    <property type="entry name" value="MoCF_biosynth"/>
    <property type="match status" value="2"/>
</dbReference>
<feature type="domain" description="MoaB/Mog" evidence="6">
    <location>
        <begin position="7"/>
        <end position="151"/>
    </location>
</feature>
<dbReference type="GO" id="GO:0061598">
    <property type="term" value="F:molybdopterin adenylyltransferase activity"/>
    <property type="evidence" value="ECO:0007669"/>
    <property type="project" value="UniProtKB-UniRule"/>
</dbReference>
<dbReference type="GO" id="GO:0072579">
    <property type="term" value="P:glycine receptor clustering"/>
    <property type="evidence" value="ECO:0007669"/>
    <property type="project" value="TreeGrafter"/>
</dbReference>
<comment type="catalytic activity">
    <reaction evidence="5">
        <text>adenylyl-molybdopterin + molybdate = Mo-molybdopterin + AMP + H(+)</text>
        <dbReference type="Rhea" id="RHEA:35047"/>
        <dbReference type="ChEBI" id="CHEBI:15378"/>
        <dbReference type="ChEBI" id="CHEBI:36264"/>
        <dbReference type="ChEBI" id="CHEBI:62727"/>
        <dbReference type="ChEBI" id="CHEBI:71302"/>
        <dbReference type="ChEBI" id="CHEBI:456215"/>
    </reaction>
</comment>
<sequence length="525" mass="56643">MSKINFAIVTVSDRCSAGEQNDESGHILQQLCEQDNHLVLYRKCVSDDLHQISALLIELCNESNVHVVITTGGTGFTDRDVTPEATKQIIEKEATGISVALLCESIQKTKFAMLSRLVAGIRNSTLVVNFPGSPKACTECYTIIRTVLKHAVHQLIGDKLSVSKVHTKLIASQMKSKVCSVPSGHRLRSSAYEMIDFDVAIQMIHRESSALQNIATFKLNDSANLIGKIVAVDIKSQHPLPPFRASIKDGYAVIAEDGISAGEEPSKVKVVRGKCARINTGAPLPDGSDSIVQIEDTEVAERRDDGEESVIRIKKAPTLGQDIREIGSDISLNEVVVNKGTKLGPIELGLIASVGCEQIPVLEKAVVAVLSTGDELLDVGESYRDGAIWDANRITLKSFLNQCNYKVVDIGIAKDNANDVCTKINEALELADVLISTGGVSMGDKDLVKDVLIADFGANIHFGRVNVKPGKPTTFATCVKNGKKKFIFALPGNPVSAFVCCFLFAIPCLRILSAETFAKSDALEN</sequence>
<reference evidence="7 8" key="1">
    <citation type="journal article" date="2018" name="Gigascience">
        <title>Genomes of trombidid mites reveal novel predicted allergens and laterally-transferred genes associated with secondary metabolism.</title>
        <authorList>
            <person name="Dong X."/>
            <person name="Chaisiri K."/>
            <person name="Xia D."/>
            <person name="Armstrong S.D."/>
            <person name="Fang Y."/>
            <person name="Donnelly M.J."/>
            <person name="Kadowaki T."/>
            <person name="McGarry J.W."/>
            <person name="Darby A.C."/>
            <person name="Makepeace B.L."/>
        </authorList>
    </citation>
    <scope>NUCLEOTIDE SEQUENCE [LARGE SCALE GENOMIC DNA]</scope>
    <source>
        <strain evidence="7">UoL-UT</strain>
    </source>
</reference>
<dbReference type="GO" id="GO:0098970">
    <property type="term" value="P:postsynaptic neurotransmitter receptor diffusion trapping"/>
    <property type="evidence" value="ECO:0007669"/>
    <property type="project" value="TreeGrafter"/>
</dbReference>
<dbReference type="VEuPathDB" id="VectorBase:LDEU008810"/>
<dbReference type="Pfam" id="PF00994">
    <property type="entry name" value="MoCF_biosynth"/>
    <property type="match status" value="2"/>
</dbReference>
<feature type="domain" description="MoaB/Mog" evidence="6">
    <location>
        <begin position="368"/>
        <end position="511"/>
    </location>
</feature>
<proteinExistence type="inferred from homology"/>
<evidence type="ECO:0000256" key="1">
    <source>
        <dbReference type="ARBA" id="ARBA00005046"/>
    </source>
</evidence>
<keyword evidence="8" id="KW-1185">Reference proteome</keyword>
<dbReference type="FunFam" id="2.170.190.11:FF:000001">
    <property type="entry name" value="Molybdopterin molybdenumtransferase"/>
    <property type="match status" value="1"/>
</dbReference>
<keyword evidence="5" id="KW-0460">Magnesium</keyword>
<accession>A0A443S6R7</accession>
<dbReference type="InterPro" id="IPR005110">
    <property type="entry name" value="MoeA_linker/N"/>
</dbReference>
<comment type="function">
    <text evidence="5">Catalyzes two steps in the biosynthesis of the molybdenum cofactor. In the first step, molybdopterin is adenylated. Subsequently, molybdate is inserted into adenylated molybdopterin and AMP is released.</text>
</comment>
<dbReference type="GO" id="GO:0006777">
    <property type="term" value="P:Mo-molybdopterin cofactor biosynthetic process"/>
    <property type="evidence" value="ECO:0007669"/>
    <property type="project" value="UniProtKB-UniRule"/>
</dbReference>
<dbReference type="NCBIfam" id="TIGR00177">
    <property type="entry name" value="molyb_syn"/>
    <property type="match status" value="2"/>
</dbReference>
<dbReference type="GO" id="GO:0061599">
    <property type="term" value="F:molybdopterin molybdotransferase activity"/>
    <property type="evidence" value="ECO:0007669"/>
    <property type="project" value="UniProtKB-UniRule"/>
</dbReference>
<dbReference type="InterPro" id="IPR008284">
    <property type="entry name" value="MoCF_biosynth_CS"/>
</dbReference>
<comment type="similarity">
    <text evidence="2">In the N-terminal section; belongs to the MoaB/Mog family.</text>
</comment>
<dbReference type="EMBL" id="NCKV01006869">
    <property type="protein sequence ID" value="RWS23230.1"/>
    <property type="molecule type" value="Genomic_DNA"/>
</dbReference>
<dbReference type="GO" id="GO:0005829">
    <property type="term" value="C:cytosol"/>
    <property type="evidence" value="ECO:0007669"/>
    <property type="project" value="TreeGrafter"/>
</dbReference>
<evidence type="ECO:0000256" key="3">
    <source>
        <dbReference type="ARBA" id="ARBA00008339"/>
    </source>
</evidence>
<dbReference type="Proteomes" id="UP000288716">
    <property type="component" value="Unassembled WGS sequence"/>
</dbReference>
<dbReference type="InterPro" id="IPR038987">
    <property type="entry name" value="MoeA-like"/>
</dbReference>